<organism evidence="2 3">
    <name type="scientific">Paenibacillus mangrovi</name>
    <dbReference type="NCBI Taxonomy" id="2931978"/>
    <lineage>
        <taxon>Bacteria</taxon>
        <taxon>Bacillati</taxon>
        <taxon>Bacillota</taxon>
        <taxon>Bacilli</taxon>
        <taxon>Bacillales</taxon>
        <taxon>Paenibacillaceae</taxon>
        <taxon>Paenibacillus</taxon>
    </lineage>
</organism>
<sequence length="155" mass="17622">MKTKWMVFLILLLCVTGCKGSDTSEQVIVFNKDHTRYLEQYGWSIDRFASETKYAPGTLASFREHLKEMTDKGKLDISAYVNQEVVETGYVLRETTPGYNLITAYILESDGKWIGSYLVFSHETLDENGNYQTDISSTDEMINSSEVAGLHPKKK</sequence>
<dbReference type="RefSeq" id="WP_244720226.1">
    <property type="nucleotide sequence ID" value="NZ_JALIRP010000001.1"/>
</dbReference>
<feature type="signal peptide" evidence="1">
    <location>
        <begin position="1"/>
        <end position="20"/>
    </location>
</feature>
<protein>
    <submittedName>
        <fullName evidence="2">DUF4830 domain-containing protein</fullName>
    </submittedName>
</protein>
<dbReference type="Proteomes" id="UP001139347">
    <property type="component" value="Unassembled WGS sequence"/>
</dbReference>
<feature type="chain" id="PRO_5040790131" evidence="1">
    <location>
        <begin position="21"/>
        <end position="155"/>
    </location>
</feature>
<evidence type="ECO:0000313" key="2">
    <source>
        <dbReference type="EMBL" id="MCJ8010862.1"/>
    </source>
</evidence>
<reference evidence="2" key="1">
    <citation type="submission" date="2022-04" db="EMBL/GenBank/DDBJ databases">
        <title>Paenibacillus mangrovi sp. nov., a novel endophytic bacterium isolated from bark of Kandelia candel.</title>
        <authorList>
            <person name="Tuo L."/>
        </authorList>
    </citation>
    <scope>NUCLEOTIDE SEQUENCE</scope>
    <source>
        <strain evidence="2">KQZ6P-2</strain>
    </source>
</reference>
<comment type="caution">
    <text evidence="2">The sequence shown here is derived from an EMBL/GenBank/DDBJ whole genome shotgun (WGS) entry which is preliminary data.</text>
</comment>
<evidence type="ECO:0000313" key="3">
    <source>
        <dbReference type="Proteomes" id="UP001139347"/>
    </source>
</evidence>
<name>A0A9X2B3R8_9BACL</name>
<keyword evidence="1" id="KW-0732">Signal</keyword>
<proteinExistence type="predicted"/>
<dbReference type="EMBL" id="JALIRP010000001">
    <property type="protein sequence ID" value="MCJ8010862.1"/>
    <property type="molecule type" value="Genomic_DNA"/>
</dbReference>
<dbReference type="AlphaFoldDB" id="A0A9X2B3R8"/>
<accession>A0A9X2B3R8</accession>
<evidence type="ECO:0000256" key="1">
    <source>
        <dbReference type="SAM" id="SignalP"/>
    </source>
</evidence>
<gene>
    <name evidence="2" type="ORF">MUG84_03765</name>
</gene>
<keyword evidence="3" id="KW-1185">Reference proteome</keyword>